<keyword evidence="2 4" id="KW-0808">Transferase</keyword>
<dbReference type="Pfam" id="PF13530">
    <property type="entry name" value="SCP2_2"/>
    <property type="match status" value="1"/>
</dbReference>
<organism evidence="6 7">
    <name type="scientific">Microbacterium lacticum</name>
    <dbReference type="NCBI Taxonomy" id="33885"/>
    <lineage>
        <taxon>Bacteria</taxon>
        <taxon>Bacillati</taxon>
        <taxon>Actinomycetota</taxon>
        <taxon>Actinomycetes</taxon>
        <taxon>Micrococcales</taxon>
        <taxon>Microbacteriaceae</taxon>
        <taxon>Microbacterium</taxon>
    </lineage>
</organism>
<dbReference type="GO" id="GO:0034069">
    <property type="term" value="F:aminoglycoside N-acetyltransferase activity"/>
    <property type="evidence" value="ECO:0007669"/>
    <property type="project" value="TreeGrafter"/>
</dbReference>
<accession>A0A4Y3US06</accession>
<evidence type="ECO:0000256" key="1">
    <source>
        <dbReference type="ARBA" id="ARBA00009213"/>
    </source>
</evidence>
<feature type="active site" description="Proton acceptor; via carboxylate" evidence="4">
    <location>
        <position position="449"/>
    </location>
</feature>
<dbReference type="InterPro" id="IPR051554">
    <property type="entry name" value="Acetyltransferase_Eis"/>
</dbReference>
<feature type="domain" description="N-acetyltransferase" evidence="5">
    <location>
        <begin position="38"/>
        <end position="194"/>
    </location>
</feature>
<feature type="binding site" evidence="4">
    <location>
        <begin position="124"/>
        <end position="126"/>
    </location>
    <ligand>
        <name>acetyl-CoA</name>
        <dbReference type="ChEBI" id="CHEBI:57288"/>
    </ligand>
</feature>
<evidence type="ECO:0000256" key="2">
    <source>
        <dbReference type="ARBA" id="ARBA00022679"/>
    </source>
</evidence>
<dbReference type="InterPro" id="IPR025559">
    <property type="entry name" value="Eis_dom"/>
</dbReference>
<dbReference type="InterPro" id="IPR016181">
    <property type="entry name" value="Acyl_CoA_acyltransferase"/>
</dbReference>
<dbReference type="PROSITE" id="PS51186">
    <property type="entry name" value="GNAT"/>
    <property type="match status" value="1"/>
</dbReference>
<dbReference type="PANTHER" id="PTHR37817:SF1">
    <property type="entry name" value="N-ACETYLTRANSFERASE EIS"/>
    <property type="match status" value="1"/>
</dbReference>
<name>A0A4Y3US06_9MICO</name>
<gene>
    <name evidence="6" type="ORF">FHX68_1126</name>
</gene>
<comment type="similarity">
    <text evidence="1 4">Belongs to the acetyltransferase Eis family.</text>
</comment>
<dbReference type="PANTHER" id="PTHR37817">
    <property type="entry name" value="N-ACETYLTRANSFERASE EIS"/>
    <property type="match status" value="1"/>
</dbReference>
<dbReference type="InterPro" id="IPR036527">
    <property type="entry name" value="SCP2_sterol-bd_dom_sf"/>
</dbReference>
<evidence type="ECO:0000256" key="3">
    <source>
        <dbReference type="ARBA" id="ARBA00023315"/>
    </source>
</evidence>
<dbReference type="RefSeq" id="WP_141380879.1">
    <property type="nucleotide sequence ID" value="NZ_BJNA01000036.1"/>
</dbReference>
<reference evidence="6 7" key="1">
    <citation type="submission" date="2019-06" db="EMBL/GenBank/DDBJ databases">
        <title>Sequencing the genomes of 1000 actinobacteria strains.</title>
        <authorList>
            <person name="Klenk H.-P."/>
        </authorList>
    </citation>
    <scope>NUCLEOTIDE SEQUENCE [LARGE SCALE GENOMIC DNA]</scope>
    <source>
        <strain evidence="6 7">DSM 20427</strain>
    </source>
</reference>
<dbReference type="Gene3D" id="3.40.630.30">
    <property type="match status" value="2"/>
</dbReference>
<dbReference type="SUPFAM" id="SSF55718">
    <property type="entry name" value="SCP-like"/>
    <property type="match status" value="1"/>
</dbReference>
<dbReference type="EMBL" id="VFPS01000001">
    <property type="protein sequence ID" value="TQN00991.1"/>
    <property type="molecule type" value="Genomic_DNA"/>
</dbReference>
<comment type="subunit">
    <text evidence="4">Homohexamer; trimer of dimers.</text>
</comment>
<keyword evidence="7" id="KW-1185">Reference proteome</keyword>
<dbReference type="SUPFAM" id="SSF55729">
    <property type="entry name" value="Acyl-CoA N-acyltransferases (Nat)"/>
    <property type="match status" value="1"/>
</dbReference>
<evidence type="ECO:0000259" key="5">
    <source>
        <dbReference type="PROSITE" id="PS51186"/>
    </source>
</evidence>
<dbReference type="Proteomes" id="UP000319804">
    <property type="component" value="Unassembled WGS sequence"/>
</dbReference>
<proteinExistence type="inferred from homology"/>
<dbReference type="InterPro" id="IPR000182">
    <property type="entry name" value="GNAT_dom"/>
</dbReference>
<dbReference type="GO" id="GO:0030649">
    <property type="term" value="P:aminoglycoside antibiotic catabolic process"/>
    <property type="evidence" value="ECO:0007669"/>
    <property type="project" value="TreeGrafter"/>
</dbReference>
<evidence type="ECO:0000313" key="7">
    <source>
        <dbReference type="Proteomes" id="UP000319804"/>
    </source>
</evidence>
<dbReference type="Pfam" id="PF17668">
    <property type="entry name" value="Acetyltransf_17"/>
    <property type="match status" value="1"/>
</dbReference>
<dbReference type="InterPro" id="IPR022902">
    <property type="entry name" value="NAcTrfase_Eis"/>
</dbReference>
<dbReference type="OrthoDB" id="8399956at2"/>
<sequence>MTDTPLHRPDASDLHVPSDLHDAPLDETLRAELDAQHLAVTRVDDTDREPVDRWLDAVARGFLNGEPDEKRRQAFFDRTAHRRKIGVYDPTGAQPTEPVATFASWLAELTVPGGALPVTAISSVTVSPTHRRRGILRSLMAGELRTAAERDVPAAVLTVSESSIYGRFGFAPAVASTSWTLDVRRAGWIGPVAPGRVDFVSRERGRELAEELHERIRPTSVGEVGMPGGHLDRFFGTRPDAENPELLRVVQYRAPGGGIDGLALYRVSEDPDDFAASTVDLTLLLSATDEAYAGLWRFFLSMDLIGTLRASELAVDEPLWWMIADQRAAKIAVRDHHYVRILDVPAALAARTYDVVDTLALDVVDPLEIAGGPFVLTTDADGSGFVETMDDPPLGIPFVRLGIAELSALLLGGVSAVTLARAGRIETDDPERVARLFQTVQAPRLSFWY</sequence>
<dbReference type="InterPro" id="IPR041380">
    <property type="entry name" value="Acetyltransf_17"/>
</dbReference>
<keyword evidence="3 4" id="KW-0012">Acyltransferase</keyword>
<feature type="active site" description="Proton donor" evidence="4">
    <location>
        <position position="165"/>
    </location>
</feature>
<comment type="caution">
    <text evidence="6">The sequence shown here is derived from an EMBL/GenBank/DDBJ whole genome shotgun (WGS) entry which is preliminary data.</text>
</comment>
<dbReference type="Gene3D" id="3.30.1050.10">
    <property type="entry name" value="SCP2 sterol-binding domain"/>
    <property type="match status" value="1"/>
</dbReference>
<evidence type="ECO:0000313" key="6">
    <source>
        <dbReference type="EMBL" id="TQN00991.1"/>
    </source>
</evidence>
<protein>
    <submittedName>
        <fullName evidence="6">Putative acetyltransferase</fullName>
    </submittedName>
</protein>
<feature type="binding site" evidence="4">
    <location>
        <begin position="132"/>
        <end position="137"/>
    </location>
    <ligand>
        <name>acetyl-CoA</name>
        <dbReference type="ChEBI" id="CHEBI:57288"/>
    </ligand>
</feature>
<dbReference type="AlphaFoldDB" id="A0A4Y3US06"/>
<dbReference type="Pfam" id="PF13527">
    <property type="entry name" value="Acetyltransf_9"/>
    <property type="match status" value="1"/>
</dbReference>
<feature type="binding site" evidence="4">
    <location>
        <begin position="160"/>
        <end position="161"/>
    </location>
    <ligand>
        <name>acetyl-CoA</name>
        <dbReference type="ChEBI" id="CHEBI:57288"/>
    </ligand>
</feature>
<evidence type="ECO:0000256" key="4">
    <source>
        <dbReference type="HAMAP-Rule" id="MF_01812"/>
    </source>
</evidence>
<dbReference type="HAMAP" id="MF_01812">
    <property type="entry name" value="Eis"/>
    <property type="match status" value="1"/>
</dbReference>